<keyword evidence="2" id="KW-0238">DNA-binding</keyword>
<dbReference type="Pfam" id="PF09339">
    <property type="entry name" value="HTH_IclR"/>
    <property type="match status" value="1"/>
</dbReference>
<dbReference type="SUPFAM" id="SSF55781">
    <property type="entry name" value="GAF domain-like"/>
    <property type="match status" value="1"/>
</dbReference>
<sequence length="267" mass="28966">MWLLFVSVWVRVWPLSSNANGEFVQSLERGLAVVRSFSRDRPQQTLTEVAGATGLTRATARRFLMTLESLGYATNDGKVWRLTARVLDLGYSYLSSLGLPEVITPHLERLAATVHESASAAVLDLTDIVYVARVEGRKIMRVQITIGTRFPAYVTSLGRVLMASLDPGQARALLEASDRPILTPLTTTGVNELVAELERVRSAGYSLVDQELELGLRSIAVPLRNRSGQVVAAINVSTTATGSPADAVALVLPALREAQSNIEREIA</sequence>
<dbReference type="NCBIfam" id="TIGR02431">
    <property type="entry name" value="pcaR_pcaU"/>
    <property type="match status" value="1"/>
</dbReference>
<evidence type="ECO:0000259" key="4">
    <source>
        <dbReference type="PROSITE" id="PS51077"/>
    </source>
</evidence>
<dbReference type="PANTHER" id="PTHR30136:SF34">
    <property type="entry name" value="TRANSCRIPTIONAL REGULATOR"/>
    <property type="match status" value="1"/>
</dbReference>
<dbReference type="GO" id="GO:0045893">
    <property type="term" value="P:positive regulation of DNA-templated transcription"/>
    <property type="evidence" value="ECO:0007669"/>
    <property type="project" value="InterPro"/>
</dbReference>
<dbReference type="GO" id="GO:0003700">
    <property type="term" value="F:DNA-binding transcription factor activity"/>
    <property type="evidence" value="ECO:0007669"/>
    <property type="project" value="TreeGrafter"/>
</dbReference>
<dbReference type="AlphaFoldDB" id="A0A6J7G6P6"/>
<dbReference type="InterPro" id="IPR029016">
    <property type="entry name" value="GAF-like_dom_sf"/>
</dbReference>
<dbReference type="PROSITE" id="PS51078">
    <property type="entry name" value="ICLR_ED"/>
    <property type="match status" value="1"/>
</dbReference>
<dbReference type="Pfam" id="PF01614">
    <property type="entry name" value="IclR_C"/>
    <property type="match status" value="1"/>
</dbReference>
<dbReference type="GO" id="GO:0045892">
    <property type="term" value="P:negative regulation of DNA-templated transcription"/>
    <property type="evidence" value="ECO:0007669"/>
    <property type="project" value="TreeGrafter"/>
</dbReference>
<name>A0A6J7G6P6_9ZZZZ</name>
<accession>A0A6J7G6P6</accession>
<evidence type="ECO:0000256" key="1">
    <source>
        <dbReference type="ARBA" id="ARBA00023015"/>
    </source>
</evidence>
<evidence type="ECO:0000313" key="6">
    <source>
        <dbReference type="EMBL" id="CAB4902424.1"/>
    </source>
</evidence>
<evidence type="ECO:0000256" key="2">
    <source>
        <dbReference type="ARBA" id="ARBA00023125"/>
    </source>
</evidence>
<dbReference type="PANTHER" id="PTHR30136">
    <property type="entry name" value="HELIX-TURN-HELIX TRANSCRIPTIONAL REGULATOR, ICLR FAMILY"/>
    <property type="match status" value="1"/>
</dbReference>
<gene>
    <name evidence="6" type="ORF">UFOPK3516_01006</name>
</gene>
<feature type="domain" description="HTH iclR-type" evidence="4">
    <location>
        <begin position="24"/>
        <end position="84"/>
    </location>
</feature>
<dbReference type="InterPro" id="IPR036388">
    <property type="entry name" value="WH-like_DNA-bd_sf"/>
</dbReference>
<dbReference type="Gene3D" id="3.30.450.40">
    <property type="match status" value="1"/>
</dbReference>
<dbReference type="Gene3D" id="1.10.10.10">
    <property type="entry name" value="Winged helix-like DNA-binding domain superfamily/Winged helix DNA-binding domain"/>
    <property type="match status" value="1"/>
</dbReference>
<dbReference type="PROSITE" id="PS51077">
    <property type="entry name" value="HTH_ICLR"/>
    <property type="match status" value="1"/>
</dbReference>
<dbReference type="InterPro" id="IPR036390">
    <property type="entry name" value="WH_DNA-bd_sf"/>
</dbReference>
<proteinExistence type="predicted"/>
<dbReference type="SUPFAM" id="SSF46785">
    <property type="entry name" value="Winged helix' DNA-binding domain"/>
    <property type="match status" value="1"/>
</dbReference>
<dbReference type="EMBL" id="CAFBMB010000075">
    <property type="protein sequence ID" value="CAB4902424.1"/>
    <property type="molecule type" value="Genomic_DNA"/>
</dbReference>
<protein>
    <submittedName>
        <fullName evidence="6">Unannotated protein</fullName>
    </submittedName>
</protein>
<evidence type="ECO:0000256" key="3">
    <source>
        <dbReference type="ARBA" id="ARBA00023163"/>
    </source>
</evidence>
<dbReference type="GO" id="GO:0003677">
    <property type="term" value="F:DNA binding"/>
    <property type="evidence" value="ECO:0007669"/>
    <property type="project" value="UniProtKB-KW"/>
</dbReference>
<keyword evidence="3" id="KW-0804">Transcription</keyword>
<dbReference type="InterPro" id="IPR050707">
    <property type="entry name" value="HTH_MetabolicPath_Reg"/>
</dbReference>
<reference evidence="6" key="1">
    <citation type="submission" date="2020-05" db="EMBL/GenBank/DDBJ databases">
        <authorList>
            <person name="Chiriac C."/>
            <person name="Salcher M."/>
            <person name="Ghai R."/>
            <person name="Kavagutti S V."/>
        </authorList>
    </citation>
    <scope>NUCLEOTIDE SEQUENCE</scope>
</reference>
<keyword evidence="1" id="KW-0805">Transcription regulation</keyword>
<dbReference type="InterPro" id="IPR014757">
    <property type="entry name" value="Tscrpt_reg_IclR_C"/>
</dbReference>
<dbReference type="SMART" id="SM00346">
    <property type="entry name" value="HTH_ICLR"/>
    <property type="match status" value="1"/>
</dbReference>
<feature type="domain" description="IclR-ED" evidence="5">
    <location>
        <begin position="85"/>
        <end position="267"/>
    </location>
</feature>
<evidence type="ECO:0000259" key="5">
    <source>
        <dbReference type="PROSITE" id="PS51078"/>
    </source>
</evidence>
<dbReference type="InterPro" id="IPR005471">
    <property type="entry name" value="Tscrpt_reg_IclR_N"/>
</dbReference>
<dbReference type="InterPro" id="IPR012794">
    <property type="entry name" value="PcaR_PcaU"/>
</dbReference>
<dbReference type="GO" id="GO:0046278">
    <property type="term" value="P:3,4-dihydroxybenzoate metabolic process"/>
    <property type="evidence" value="ECO:0007669"/>
    <property type="project" value="InterPro"/>
</dbReference>
<organism evidence="6">
    <name type="scientific">freshwater metagenome</name>
    <dbReference type="NCBI Taxonomy" id="449393"/>
    <lineage>
        <taxon>unclassified sequences</taxon>
        <taxon>metagenomes</taxon>
        <taxon>ecological metagenomes</taxon>
    </lineage>
</organism>